<proteinExistence type="predicted"/>
<evidence type="ECO:0000256" key="1">
    <source>
        <dbReference type="SAM" id="SignalP"/>
    </source>
</evidence>
<evidence type="ECO:0000313" key="3">
    <source>
        <dbReference type="EMBL" id="MBK1879144.1"/>
    </source>
</evidence>
<dbReference type="Proteomes" id="UP000617628">
    <property type="component" value="Unassembled WGS sequence"/>
</dbReference>
<organism evidence="3 4">
    <name type="scientific">Pelagicoccus mobilis</name>
    <dbReference type="NCBI Taxonomy" id="415221"/>
    <lineage>
        <taxon>Bacteria</taxon>
        <taxon>Pseudomonadati</taxon>
        <taxon>Verrucomicrobiota</taxon>
        <taxon>Opitutia</taxon>
        <taxon>Puniceicoccales</taxon>
        <taxon>Pelagicoccaceae</taxon>
        <taxon>Pelagicoccus</taxon>
    </lineage>
</organism>
<dbReference type="EMBL" id="JAENIL010000041">
    <property type="protein sequence ID" value="MBK1879144.1"/>
    <property type="molecule type" value="Genomic_DNA"/>
</dbReference>
<accession>A0A934S4E1</accession>
<protein>
    <submittedName>
        <fullName evidence="3">Membrane integrity-associated transporter subunit PqiC</fullName>
    </submittedName>
</protein>
<evidence type="ECO:0000313" key="4">
    <source>
        <dbReference type="Proteomes" id="UP000617628"/>
    </source>
</evidence>
<keyword evidence="1" id="KW-0732">Signal</keyword>
<reference evidence="3" key="1">
    <citation type="submission" date="2021-01" db="EMBL/GenBank/DDBJ databases">
        <title>Modified the classification status of verrucomicrobia.</title>
        <authorList>
            <person name="Feng X."/>
        </authorList>
    </citation>
    <scope>NUCLEOTIDE SEQUENCE</scope>
    <source>
        <strain evidence="3">KCTC 13126</strain>
    </source>
</reference>
<dbReference type="RefSeq" id="WP_200357356.1">
    <property type="nucleotide sequence ID" value="NZ_JAENIL010000041.1"/>
</dbReference>
<feature type="domain" description="ABC-type transport auxiliary lipoprotein component" evidence="2">
    <location>
        <begin position="38"/>
        <end position="194"/>
    </location>
</feature>
<feature type="signal peptide" evidence="1">
    <location>
        <begin position="1"/>
        <end position="20"/>
    </location>
</feature>
<dbReference type="Gene3D" id="3.40.50.10610">
    <property type="entry name" value="ABC-type transport auxiliary lipoprotein component"/>
    <property type="match status" value="1"/>
</dbReference>
<keyword evidence="4" id="KW-1185">Reference proteome</keyword>
<dbReference type="PROSITE" id="PS51257">
    <property type="entry name" value="PROKAR_LIPOPROTEIN"/>
    <property type="match status" value="1"/>
</dbReference>
<sequence>MKYRACIRMVAMGVTALLLSGCLTNDLLKPKPDTTRFYALEAEERASSQGDDASTTVVVNMIRIPKYLDYSGVVTQLPSYEMRQSGEHRWSEPLDEGIARVLVAGMASELEGVRVSRIKDRPGLDWDYRVGASVEKLDGDLEGEVKLQVRWWISVNDSEQTREFYSNLTESAGVGYEGYVGAINRLVKSWSVEVSAAVQSLEK</sequence>
<evidence type="ECO:0000259" key="2">
    <source>
        <dbReference type="Pfam" id="PF03886"/>
    </source>
</evidence>
<comment type="caution">
    <text evidence="3">The sequence shown here is derived from an EMBL/GenBank/DDBJ whole genome shotgun (WGS) entry which is preliminary data.</text>
</comment>
<dbReference type="SUPFAM" id="SSF159594">
    <property type="entry name" value="XCC0632-like"/>
    <property type="match status" value="1"/>
</dbReference>
<gene>
    <name evidence="3" type="ORF">JIN87_19825</name>
</gene>
<name>A0A934S4E1_9BACT</name>
<dbReference type="Pfam" id="PF03886">
    <property type="entry name" value="ABC_trans_aux"/>
    <property type="match status" value="1"/>
</dbReference>
<dbReference type="AlphaFoldDB" id="A0A934S4E1"/>
<dbReference type="InterPro" id="IPR005586">
    <property type="entry name" value="ABC_trans_aux"/>
</dbReference>
<feature type="chain" id="PRO_5036698223" evidence="1">
    <location>
        <begin position="21"/>
        <end position="203"/>
    </location>
</feature>